<dbReference type="Proteomes" id="UP000299102">
    <property type="component" value="Unassembled WGS sequence"/>
</dbReference>
<name>A0A4C1UFL1_EUMVA</name>
<keyword evidence="2" id="KW-1185">Reference proteome</keyword>
<protein>
    <submittedName>
        <fullName evidence="1">Uncharacterized protein</fullName>
    </submittedName>
</protein>
<proteinExistence type="predicted"/>
<dbReference type="EMBL" id="BGZK01000165">
    <property type="protein sequence ID" value="GBP24762.1"/>
    <property type="molecule type" value="Genomic_DNA"/>
</dbReference>
<evidence type="ECO:0000313" key="2">
    <source>
        <dbReference type="Proteomes" id="UP000299102"/>
    </source>
</evidence>
<sequence>MGPTRLGVPLTSCAESIPYEILHKASQGKVKLNRLPANSIADTVMFFRGTFLVSFSPTLPTCTSARVCGRHFLPPPRRKREKK</sequence>
<accession>A0A4C1UFL1</accession>
<organism evidence="1 2">
    <name type="scientific">Eumeta variegata</name>
    <name type="common">Bagworm moth</name>
    <name type="synonym">Eumeta japonica</name>
    <dbReference type="NCBI Taxonomy" id="151549"/>
    <lineage>
        <taxon>Eukaryota</taxon>
        <taxon>Metazoa</taxon>
        <taxon>Ecdysozoa</taxon>
        <taxon>Arthropoda</taxon>
        <taxon>Hexapoda</taxon>
        <taxon>Insecta</taxon>
        <taxon>Pterygota</taxon>
        <taxon>Neoptera</taxon>
        <taxon>Endopterygota</taxon>
        <taxon>Lepidoptera</taxon>
        <taxon>Glossata</taxon>
        <taxon>Ditrysia</taxon>
        <taxon>Tineoidea</taxon>
        <taxon>Psychidae</taxon>
        <taxon>Oiketicinae</taxon>
        <taxon>Eumeta</taxon>
    </lineage>
</organism>
<reference evidence="1 2" key="1">
    <citation type="journal article" date="2019" name="Commun. Biol.">
        <title>The bagworm genome reveals a unique fibroin gene that provides high tensile strength.</title>
        <authorList>
            <person name="Kono N."/>
            <person name="Nakamura H."/>
            <person name="Ohtoshi R."/>
            <person name="Tomita M."/>
            <person name="Numata K."/>
            <person name="Arakawa K."/>
        </authorList>
    </citation>
    <scope>NUCLEOTIDE SEQUENCE [LARGE SCALE GENOMIC DNA]</scope>
</reference>
<dbReference type="AlphaFoldDB" id="A0A4C1UFL1"/>
<comment type="caution">
    <text evidence="1">The sequence shown here is derived from an EMBL/GenBank/DDBJ whole genome shotgun (WGS) entry which is preliminary data.</text>
</comment>
<evidence type="ECO:0000313" key="1">
    <source>
        <dbReference type="EMBL" id="GBP24762.1"/>
    </source>
</evidence>
<gene>
    <name evidence="1" type="ORF">EVAR_79609_1</name>
</gene>